<accession>A0A2J8VRW5</accession>
<comment type="caution">
    <text evidence="1">The sequence shown here is derived from an EMBL/GenBank/DDBJ whole genome shotgun (WGS) entry which is preliminary data.</text>
</comment>
<proteinExistence type="predicted"/>
<dbReference type="AlphaFoldDB" id="A0A2J8VRW5"/>
<sequence length="37" mass="4013">LLLLCCSGWPLAPRLKGLSPSSCLSLPSSWNCRSPLR</sequence>
<name>A0A2J8VRW5_PONAB</name>
<reference evidence="1" key="1">
    <citation type="submission" date="2017-12" db="EMBL/GenBank/DDBJ databases">
        <title>High-resolution comparative analysis of great ape genomes.</title>
        <authorList>
            <person name="Pollen A."/>
            <person name="Hastie A."/>
            <person name="Hormozdiari F."/>
            <person name="Dougherty M."/>
            <person name="Liu R."/>
            <person name="Chaisson M."/>
            <person name="Hoppe E."/>
            <person name="Hill C."/>
            <person name="Pang A."/>
            <person name="Hillier L."/>
            <person name="Baker C."/>
            <person name="Armstrong J."/>
            <person name="Shendure J."/>
            <person name="Paten B."/>
            <person name="Wilson R."/>
            <person name="Chao H."/>
            <person name="Schneider V."/>
            <person name="Ventura M."/>
            <person name="Kronenberg Z."/>
            <person name="Murali S."/>
            <person name="Gordon D."/>
            <person name="Cantsilieris S."/>
            <person name="Munson K."/>
            <person name="Nelson B."/>
            <person name="Raja A."/>
            <person name="Underwood J."/>
            <person name="Diekhans M."/>
            <person name="Fiddes I."/>
            <person name="Haussler D."/>
            <person name="Eichler E."/>
        </authorList>
    </citation>
    <scope>NUCLEOTIDE SEQUENCE [LARGE SCALE GENOMIC DNA]</scope>
    <source>
        <strain evidence="1">Susie</strain>
    </source>
</reference>
<gene>
    <name evidence="1" type="ORF">CR201_G0016974</name>
</gene>
<protein>
    <submittedName>
        <fullName evidence="1">Uncharacterized protein</fullName>
    </submittedName>
</protein>
<evidence type="ECO:0000313" key="1">
    <source>
        <dbReference type="EMBL" id="PNJ60259.1"/>
    </source>
</evidence>
<feature type="non-terminal residue" evidence="1">
    <location>
        <position position="1"/>
    </location>
</feature>
<organism evidence="1">
    <name type="scientific">Pongo abelii</name>
    <name type="common">Sumatran orangutan</name>
    <name type="synonym">Pongo pygmaeus abelii</name>
    <dbReference type="NCBI Taxonomy" id="9601"/>
    <lineage>
        <taxon>Eukaryota</taxon>
        <taxon>Metazoa</taxon>
        <taxon>Chordata</taxon>
        <taxon>Craniata</taxon>
        <taxon>Vertebrata</taxon>
        <taxon>Euteleostomi</taxon>
        <taxon>Mammalia</taxon>
        <taxon>Eutheria</taxon>
        <taxon>Euarchontoglires</taxon>
        <taxon>Primates</taxon>
        <taxon>Haplorrhini</taxon>
        <taxon>Catarrhini</taxon>
        <taxon>Hominidae</taxon>
        <taxon>Pongo</taxon>
    </lineage>
</organism>
<dbReference type="EMBL" id="NDHI03003411">
    <property type="protein sequence ID" value="PNJ60259.1"/>
    <property type="molecule type" value="Genomic_DNA"/>
</dbReference>